<dbReference type="Pfam" id="PF13414">
    <property type="entry name" value="TPR_11"/>
    <property type="match status" value="1"/>
</dbReference>
<feature type="compositionally biased region" description="Low complexity" evidence="2">
    <location>
        <begin position="133"/>
        <end position="200"/>
    </location>
</feature>
<evidence type="ECO:0000256" key="1">
    <source>
        <dbReference type="PROSITE-ProRule" id="PRU00339"/>
    </source>
</evidence>
<feature type="repeat" description="TPR" evidence="1">
    <location>
        <begin position="4"/>
        <end position="37"/>
    </location>
</feature>
<feature type="repeat" description="TPR" evidence="1">
    <location>
        <begin position="75"/>
        <end position="108"/>
    </location>
</feature>
<dbReference type="InterPro" id="IPR019734">
    <property type="entry name" value="TPR_rpt"/>
</dbReference>
<feature type="region of interest" description="Disordered" evidence="2">
    <location>
        <begin position="221"/>
        <end position="240"/>
    </location>
</feature>
<dbReference type="SUPFAM" id="SSF48452">
    <property type="entry name" value="TPR-like"/>
    <property type="match status" value="1"/>
</dbReference>
<accession>A0A521ABU8</accession>
<evidence type="ECO:0000256" key="2">
    <source>
        <dbReference type="SAM" id="MobiDB-lite"/>
    </source>
</evidence>
<dbReference type="InterPro" id="IPR011990">
    <property type="entry name" value="TPR-like_helical_dom_sf"/>
</dbReference>
<dbReference type="Gene3D" id="1.25.40.10">
    <property type="entry name" value="Tetratricopeptide repeat domain"/>
    <property type="match status" value="1"/>
</dbReference>
<reference evidence="3 4" key="1">
    <citation type="submission" date="2017-05" db="EMBL/GenBank/DDBJ databases">
        <authorList>
            <person name="Varghese N."/>
            <person name="Submissions S."/>
        </authorList>
    </citation>
    <scope>NUCLEOTIDE SEQUENCE [LARGE SCALE GENOMIC DNA]</scope>
    <source>
        <strain evidence="3 4">DSM 21194</strain>
    </source>
</reference>
<gene>
    <name evidence="3" type="ORF">SAMN06265218_10135</name>
</gene>
<dbReference type="Proteomes" id="UP000317593">
    <property type="component" value="Unassembled WGS sequence"/>
</dbReference>
<dbReference type="EMBL" id="FXTH01000001">
    <property type="protein sequence ID" value="SMO32248.1"/>
    <property type="molecule type" value="Genomic_DNA"/>
</dbReference>
<name>A0A521ABU8_9BACT</name>
<feature type="region of interest" description="Disordered" evidence="2">
    <location>
        <begin position="119"/>
        <end position="210"/>
    </location>
</feature>
<keyword evidence="1" id="KW-0802">TPR repeat</keyword>
<protein>
    <submittedName>
        <fullName evidence="3">Tetratricopeptide repeat-containing protein</fullName>
    </submittedName>
</protein>
<evidence type="ECO:0000313" key="3">
    <source>
        <dbReference type="EMBL" id="SMO32248.1"/>
    </source>
</evidence>
<dbReference type="Pfam" id="PF13176">
    <property type="entry name" value="TPR_7"/>
    <property type="match status" value="1"/>
</dbReference>
<organism evidence="3 4">
    <name type="scientific">Fodinibius sediminis</name>
    <dbReference type="NCBI Taxonomy" id="1214077"/>
    <lineage>
        <taxon>Bacteria</taxon>
        <taxon>Pseudomonadati</taxon>
        <taxon>Balneolota</taxon>
        <taxon>Balneolia</taxon>
        <taxon>Balneolales</taxon>
        <taxon>Balneolaceae</taxon>
        <taxon>Fodinibius</taxon>
    </lineage>
</organism>
<dbReference type="SMART" id="SM00028">
    <property type="entry name" value="TPR"/>
    <property type="match status" value="3"/>
</dbReference>
<proteinExistence type="predicted"/>
<feature type="compositionally biased region" description="Basic and acidic residues" evidence="2">
    <location>
        <begin position="119"/>
        <end position="132"/>
    </location>
</feature>
<sequence>MASSIEDARKANEAYENGDYKKAITLFRKAIDDDPDNAKLFFNLASAQAKAGEQEAAIRTFEQFKSMTENPQRRAMADYNIGNILAKSKQWDQAVEYYKKSLRYLSNDEDAKHNFELAQRKKKEQQQKKNNENKNNQNQKQQQQQQQQNKNQQNQKQQNQQQNQDQKQQQKQNSQDSQNQNQRGQQEQQNQQQQQPQQSKISKADAEKILKALEQKEKDLLKEFKKQKMKSSKNTNEKDW</sequence>
<evidence type="ECO:0000313" key="4">
    <source>
        <dbReference type="Proteomes" id="UP000317593"/>
    </source>
</evidence>
<keyword evidence="4" id="KW-1185">Reference proteome</keyword>
<dbReference type="AlphaFoldDB" id="A0A521ABU8"/>
<dbReference type="PROSITE" id="PS50005">
    <property type="entry name" value="TPR"/>
    <property type="match status" value="2"/>
</dbReference>